<protein>
    <recommendedName>
        <fullName evidence="3">Tetratricopeptide repeat protein</fullName>
    </recommendedName>
</protein>
<dbReference type="EMBL" id="CP032551">
    <property type="protein sequence ID" value="QGT96291.1"/>
    <property type="molecule type" value="Genomic_DNA"/>
</dbReference>
<evidence type="ECO:0000313" key="2">
    <source>
        <dbReference type="Proteomes" id="UP000427820"/>
    </source>
</evidence>
<dbReference type="AlphaFoldDB" id="A0AA92EV11"/>
<reference evidence="1 2" key="1">
    <citation type="submission" date="2018-09" db="EMBL/GenBank/DDBJ databases">
        <title>Whole genome sequencing of Idiomarina andamanensis W-5T (LMG 29773T= JCM 31645T).</title>
        <authorList>
            <person name="Das S.K."/>
        </authorList>
    </citation>
    <scope>NUCLEOTIDE SEQUENCE [LARGE SCALE GENOMIC DNA]</scope>
    <source>
        <strain evidence="1 2">W-5T</strain>
    </source>
</reference>
<dbReference type="Gene3D" id="1.25.40.10">
    <property type="entry name" value="Tetratricopeptide repeat domain"/>
    <property type="match status" value="1"/>
</dbReference>
<keyword evidence="2" id="KW-1185">Reference proteome</keyword>
<sequence length="320" mass="36421">MVVLVLGSGVVAAAPFSDAKHYAMLVQEGKHEATHSFHQDAEVIWRRNQSLLVDMEPLQQAQWYLARADFLQFEHRFEEALQALDKVEKTGFLVSNALLIRARISLTIGALEDARMACQNLRVLVPVDTWATCLLEVEGRSGELPQSYQALKRIAARNIDMSDEVSAWRFQILAEQAQLLGYYNEALQWLDSANYAAQPVVAQKQILDIWFKQNRPEVASDVMPRCPEPDSLFPDSLIVRFARAELESSSQLTCWRSLASERIEIRELRHDRLHTADIAYYHTYVSGNAKAAVYWAELTVAVAREPFDYMLLEAAQELRP</sequence>
<dbReference type="Proteomes" id="UP000427820">
    <property type="component" value="Chromosome"/>
</dbReference>
<evidence type="ECO:0008006" key="3">
    <source>
        <dbReference type="Google" id="ProtNLM"/>
    </source>
</evidence>
<proteinExistence type="predicted"/>
<dbReference type="KEGG" id="panm:D3795_09045"/>
<organism evidence="1 2">
    <name type="scientific">Pseudidiomarina andamanensis</name>
    <dbReference type="NCBI Taxonomy" id="1940690"/>
    <lineage>
        <taxon>Bacteria</taxon>
        <taxon>Pseudomonadati</taxon>
        <taxon>Pseudomonadota</taxon>
        <taxon>Gammaproteobacteria</taxon>
        <taxon>Alteromonadales</taxon>
        <taxon>Idiomarinaceae</taxon>
        <taxon>Pseudidiomarina</taxon>
    </lineage>
</organism>
<accession>A0AA92EV11</accession>
<dbReference type="InterPro" id="IPR011990">
    <property type="entry name" value="TPR-like_helical_dom_sf"/>
</dbReference>
<name>A0AA92EV11_9GAMM</name>
<dbReference type="SUPFAM" id="SSF48452">
    <property type="entry name" value="TPR-like"/>
    <property type="match status" value="1"/>
</dbReference>
<evidence type="ECO:0000313" key="1">
    <source>
        <dbReference type="EMBL" id="QGT96291.1"/>
    </source>
</evidence>
<gene>
    <name evidence="1" type="ORF">D3795_09045</name>
</gene>